<comment type="caution">
    <text evidence="1">The sequence shown here is derived from an EMBL/GenBank/DDBJ whole genome shotgun (WGS) entry which is preliminary data.</text>
</comment>
<evidence type="ECO:0000313" key="2">
    <source>
        <dbReference type="Proteomes" id="UP001152604"/>
    </source>
</evidence>
<organism evidence="1 2">
    <name type="scientific">Mesorhizobium ventifaucium</name>
    <dbReference type="NCBI Taxonomy" id="666020"/>
    <lineage>
        <taxon>Bacteria</taxon>
        <taxon>Pseudomonadati</taxon>
        <taxon>Pseudomonadota</taxon>
        <taxon>Alphaproteobacteria</taxon>
        <taxon>Hyphomicrobiales</taxon>
        <taxon>Phyllobacteriaceae</taxon>
        <taxon>Mesorhizobium</taxon>
    </lineage>
</organism>
<dbReference type="EMBL" id="CAKXZS010000006">
    <property type="protein sequence ID" value="CAH2395942.1"/>
    <property type="molecule type" value="Genomic_DNA"/>
</dbReference>
<sequence>MENDSRSDGFISAHDFEILCDAFKASVGEGRVTNAHRIQHAKNLVRELTGQENADKHLISRMMRGCHATQPYGNGGPTWVW</sequence>
<gene>
    <name evidence="1" type="ORF">MES4922_140049</name>
</gene>
<name>A0ABN8JFN9_9HYPH</name>
<dbReference type="RefSeq" id="WP_254023593.1">
    <property type="nucleotide sequence ID" value="NZ_CAKXZS010000006.1"/>
</dbReference>
<dbReference type="Proteomes" id="UP001152604">
    <property type="component" value="Unassembled WGS sequence"/>
</dbReference>
<proteinExistence type="predicted"/>
<keyword evidence="2" id="KW-1185">Reference proteome</keyword>
<protein>
    <recommendedName>
        <fullName evidence="3">EF-hand domain-containing protein</fullName>
    </recommendedName>
</protein>
<evidence type="ECO:0000313" key="1">
    <source>
        <dbReference type="EMBL" id="CAH2395942.1"/>
    </source>
</evidence>
<evidence type="ECO:0008006" key="3">
    <source>
        <dbReference type="Google" id="ProtNLM"/>
    </source>
</evidence>
<reference evidence="1" key="1">
    <citation type="submission" date="2022-03" db="EMBL/GenBank/DDBJ databases">
        <authorList>
            <person name="Brunel B."/>
        </authorList>
    </citation>
    <scope>NUCLEOTIDE SEQUENCE</scope>
    <source>
        <strain evidence="1">STM4922sample</strain>
    </source>
</reference>
<accession>A0ABN8JFN9</accession>